<organism evidence="2 3">
    <name type="scientific">Daucus carota subsp. sativus</name>
    <name type="common">Carrot</name>
    <dbReference type="NCBI Taxonomy" id="79200"/>
    <lineage>
        <taxon>Eukaryota</taxon>
        <taxon>Viridiplantae</taxon>
        <taxon>Streptophyta</taxon>
        <taxon>Embryophyta</taxon>
        <taxon>Tracheophyta</taxon>
        <taxon>Spermatophyta</taxon>
        <taxon>Magnoliopsida</taxon>
        <taxon>eudicotyledons</taxon>
        <taxon>Gunneridae</taxon>
        <taxon>Pentapetalae</taxon>
        <taxon>asterids</taxon>
        <taxon>campanulids</taxon>
        <taxon>Apiales</taxon>
        <taxon>Apiaceae</taxon>
        <taxon>Apioideae</taxon>
        <taxon>Scandiceae</taxon>
        <taxon>Daucinae</taxon>
        <taxon>Daucus</taxon>
        <taxon>Daucus sect. Daucus</taxon>
    </lineage>
</organism>
<accession>A0A161X2E8</accession>
<feature type="compositionally biased region" description="Polar residues" evidence="1">
    <location>
        <begin position="181"/>
        <end position="190"/>
    </location>
</feature>
<gene>
    <name evidence="2" type="ORF">DCAR_0206765</name>
</gene>
<evidence type="ECO:0000313" key="3">
    <source>
        <dbReference type="Proteomes" id="UP000077755"/>
    </source>
</evidence>
<dbReference type="Gramene" id="KZN05175">
    <property type="protein sequence ID" value="KZN05175"/>
    <property type="gene ID" value="DCAR_006012"/>
</dbReference>
<feature type="region of interest" description="Disordered" evidence="1">
    <location>
        <begin position="165"/>
        <end position="190"/>
    </location>
</feature>
<protein>
    <submittedName>
        <fullName evidence="2">Uncharacterized protein</fullName>
    </submittedName>
</protein>
<keyword evidence="3" id="KW-1185">Reference proteome</keyword>
<reference evidence="2" key="2">
    <citation type="submission" date="2022-03" db="EMBL/GenBank/DDBJ databases">
        <title>Draft title - Genomic analysis of global carrot germplasm unveils the trajectory of domestication and the origin of high carotenoid orange carrot.</title>
        <authorList>
            <person name="Iorizzo M."/>
            <person name="Ellison S."/>
            <person name="Senalik D."/>
            <person name="Macko-Podgorni A."/>
            <person name="Grzebelus D."/>
            <person name="Bostan H."/>
            <person name="Rolling W."/>
            <person name="Curaba J."/>
            <person name="Simon P."/>
        </authorList>
    </citation>
    <scope>NUCLEOTIDE SEQUENCE</scope>
    <source>
        <tissue evidence="2">Leaf</tissue>
    </source>
</reference>
<proteinExistence type="predicted"/>
<dbReference type="AlphaFoldDB" id="A0A161X2E8"/>
<evidence type="ECO:0000256" key="1">
    <source>
        <dbReference type="SAM" id="MobiDB-lite"/>
    </source>
</evidence>
<name>A0A161X2E8_DAUCS</name>
<evidence type="ECO:0000313" key="2">
    <source>
        <dbReference type="EMBL" id="WOG87537.1"/>
    </source>
</evidence>
<sequence>MKWAYENQIPKVVVETDNIVAFQIFRHQDEEEDVIEAEELIEGSRTRNVSSPPSSVPEAAFLLSRYALDNCSSLVDAPFPVNDIREQLDIDAGFGPHREMLNISPNLGLGEVITIDGRVADNKRVEVITVEDDLEGPLVHQEQMRQSGIINRENSGRMQMSGRVNFTSNVPSGKGKEKMQFGSSSSFARR</sequence>
<dbReference type="EMBL" id="CP093344">
    <property type="protein sequence ID" value="WOG87537.1"/>
    <property type="molecule type" value="Genomic_DNA"/>
</dbReference>
<reference evidence="2" key="1">
    <citation type="journal article" date="2016" name="Nat. Genet.">
        <title>A high-quality carrot genome assembly provides new insights into carotenoid accumulation and asterid genome evolution.</title>
        <authorList>
            <person name="Iorizzo M."/>
            <person name="Ellison S."/>
            <person name="Senalik D."/>
            <person name="Zeng P."/>
            <person name="Satapoomin P."/>
            <person name="Huang J."/>
            <person name="Bowman M."/>
            <person name="Iovene M."/>
            <person name="Sanseverino W."/>
            <person name="Cavagnaro P."/>
            <person name="Yildiz M."/>
            <person name="Macko-Podgorni A."/>
            <person name="Moranska E."/>
            <person name="Grzebelus E."/>
            <person name="Grzebelus D."/>
            <person name="Ashrafi H."/>
            <person name="Zheng Z."/>
            <person name="Cheng S."/>
            <person name="Spooner D."/>
            <person name="Van Deynze A."/>
            <person name="Simon P."/>
        </authorList>
    </citation>
    <scope>NUCLEOTIDE SEQUENCE</scope>
    <source>
        <tissue evidence="2">Leaf</tissue>
    </source>
</reference>
<dbReference type="Proteomes" id="UP000077755">
    <property type="component" value="Chromosome 2"/>
</dbReference>